<feature type="region of interest" description="Disordered" evidence="1">
    <location>
        <begin position="58"/>
        <end position="84"/>
    </location>
</feature>
<sequence length="84" mass="9279">CFHSSIKDKKDNEDIPSNNNIAPKTSPAPRQGPSKSKRSRLSLGDLAISNFNRRIDLGSQSLHDQDPDQLTDSKGVNDSSRSTW</sequence>
<name>A0A0B6YCV2_9EUPU</name>
<evidence type="ECO:0000313" key="2">
    <source>
        <dbReference type="EMBL" id="CEK54127.1"/>
    </source>
</evidence>
<organism evidence="2">
    <name type="scientific">Arion vulgaris</name>
    <dbReference type="NCBI Taxonomy" id="1028688"/>
    <lineage>
        <taxon>Eukaryota</taxon>
        <taxon>Metazoa</taxon>
        <taxon>Spiralia</taxon>
        <taxon>Lophotrochozoa</taxon>
        <taxon>Mollusca</taxon>
        <taxon>Gastropoda</taxon>
        <taxon>Heterobranchia</taxon>
        <taxon>Euthyneura</taxon>
        <taxon>Panpulmonata</taxon>
        <taxon>Eupulmonata</taxon>
        <taxon>Stylommatophora</taxon>
        <taxon>Helicina</taxon>
        <taxon>Arionoidea</taxon>
        <taxon>Arionidae</taxon>
        <taxon>Arion</taxon>
    </lineage>
</organism>
<accession>A0A0B6YCV2</accession>
<reference evidence="2" key="1">
    <citation type="submission" date="2014-12" db="EMBL/GenBank/DDBJ databases">
        <title>Insight into the proteome of Arion vulgaris.</title>
        <authorList>
            <person name="Aradska J."/>
            <person name="Bulat T."/>
            <person name="Smidak R."/>
            <person name="Sarate P."/>
            <person name="Gangsoo J."/>
            <person name="Sialana F."/>
            <person name="Bilban M."/>
            <person name="Lubec G."/>
        </authorList>
    </citation>
    <scope>NUCLEOTIDE SEQUENCE</scope>
    <source>
        <tissue evidence="2">Skin</tissue>
    </source>
</reference>
<feature type="non-terminal residue" evidence="2">
    <location>
        <position position="84"/>
    </location>
</feature>
<dbReference type="AlphaFoldDB" id="A0A0B6YCV2"/>
<evidence type="ECO:0000256" key="1">
    <source>
        <dbReference type="SAM" id="MobiDB-lite"/>
    </source>
</evidence>
<feature type="compositionally biased region" description="Basic and acidic residues" evidence="1">
    <location>
        <begin position="1"/>
        <end position="13"/>
    </location>
</feature>
<protein>
    <submittedName>
        <fullName evidence="2">Uncharacterized protein</fullName>
    </submittedName>
</protein>
<proteinExistence type="predicted"/>
<gene>
    <name evidence="2" type="primary">ORF22011</name>
</gene>
<feature type="non-terminal residue" evidence="2">
    <location>
        <position position="1"/>
    </location>
</feature>
<feature type="region of interest" description="Disordered" evidence="1">
    <location>
        <begin position="1"/>
        <end position="45"/>
    </location>
</feature>
<dbReference type="EMBL" id="HACG01007262">
    <property type="protein sequence ID" value="CEK54127.1"/>
    <property type="molecule type" value="Transcribed_RNA"/>
</dbReference>